<feature type="domain" description="Secretion system C-terminal sorting" evidence="2">
    <location>
        <begin position="467"/>
        <end position="533"/>
    </location>
</feature>
<dbReference type="NCBIfam" id="TIGR04183">
    <property type="entry name" value="Por_Secre_tail"/>
    <property type="match status" value="1"/>
</dbReference>
<dbReference type="EMBL" id="JAVRIA010000001">
    <property type="protein sequence ID" value="MDT0557564.1"/>
    <property type="molecule type" value="Genomic_DNA"/>
</dbReference>
<gene>
    <name evidence="3" type="ORF">RM697_02815</name>
</gene>
<dbReference type="Pfam" id="PF18962">
    <property type="entry name" value="Por_Secre_tail"/>
    <property type="match status" value="1"/>
</dbReference>
<dbReference type="InterPro" id="IPR011047">
    <property type="entry name" value="Quinoprotein_ADH-like_sf"/>
</dbReference>
<comment type="caution">
    <text evidence="3">The sequence shown here is derived from an EMBL/GenBank/DDBJ whole genome shotgun (WGS) entry which is preliminary data.</text>
</comment>
<reference evidence="3 4" key="1">
    <citation type="submission" date="2023-09" db="EMBL/GenBank/DDBJ databases">
        <authorList>
            <person name="Rey-Velasco X."/>
        </authorList>
    </citation>
    <scope>NUCLEOTIDE SEQUENCE [LARGE SCALE GENOMIC DNA]</scope>
    <source>
        <strain evidence="3 4">W332</strain>
    </source>
</reference>
<dbReference type="SUPFAM" id="SSF50998">
    <property type="entry name" value="Quinoprotein alcohol dehydrogenase-like"/>
    <property type="match status" value="1"/>
</dbReference>
<accession>A0ABU2YIR8</accession>
<dbReference type="RefSeq" id="WP_311426327.1">
    <property type="nucleotide sequence ID" value="NZ_JAVRIA010000001.1"/>
</dbReference>
<dbReference type="InterPro" id="IPR015943">
    <property type="entry name" value="WD40/YVTN_repeat-like_dom_sf"/>
</dbReference>
<name>A0ABU2YIR8_9FLAO</name>
<dbReference type="NCBIfam" id="TIGR04534">
    <property type="entry name" value="ELWxxDGT_rpt"/>
    <property type="match status" value="1"/>
</dbReference>
<organism evidence="3 4">
    <name type="scientific">Microcosmobacter mediterraneus</name>
    <dbReference type="NCBI Taxonomy" id="3075607"/>
    <lineage>
        <taxon>Bacteria</taxon>
        <taxon>Pseudomonadati</taxon>
        <taxon>Bacteroidota</taxon>
        <taxon>Flavobacteriia</taxon>
        <taxon>Flavobacteriales</taxon>
        <taxon>Flavobacteriaceae</taxon>
        <taxon>Microcosmobacter</taxon>
    </lineage>
</organism>
<evidence type="ECO:0000313" key="3">
    <source>
        <dbReference type="EMBL" id="MDT0557564.1"/>
    </source>
</evidence>
<dbReference type="Proteomes" id="UP001259492">
    <property type="component" value="Unassembled WGS sequence"/>
</dbReference>
<protein>
    <submittedName>
        <fullName evidence="3">T9SS type A sorting domain-containing protein</fullName>
    </submittedName>
</protein>
<evidence type="ECO:0000259" key="2">
    <source>
        <dbReference type="Pfam" id="PF18962"/>
    </source>
</evidence>
<sequence length="535" mass="58691">MKQKLLITFLFVNTILYSQTSLVKDIIPIAGIGSITTNSEFQPFNNMILFEGLDQNFGFELYVSDGTTSGTILLKDINAGFSNSNPSNFFHFGGTNEVFFAATSANEGRELWKTNGTNSGTVLVKDIRAGSSLNSNPDNFIAFNGELFFTSDNTNGRQLTKTNGTNSGTDFVPNTTTLINPEELIVFNNELYFRSYKIGVQNKGIELYKLNSSYAEELVLDINTTSATANSTPQNLVVFNNKLYFTANDGINGRELWATDGTSAGTYLVADLLSGSSGSIPRNLTVWGNRLYFSATSSTNGTELYYMTTTESIILHKDVNPGATNGSPENFFPFNGKLYFTADNGQNGRELWSTDGSIFGVNLAADINTGISSSNPEGFSIYNSILYFTAEDDTNGIELWSTDGTTAGTELVDNINTSNSSSPEGLIVINNNLLFHADDGINGRELWRYLDPTLSIPLEQTVFNYTIIPNPVEDSFIIEGRQHITLIEFFDTNGKFVKDIPNPISSYNASDLKSGVYFIVIHSNQGKVIKKLIKL</sequence>
<proteinExistence type="predicted"/>
<dbReference type="InterPro" id="IPR030916">
    <property type="entry name" value="ELWxxDGT_rpt"/>
</dbReference>
<dbReference type="Gene3D" id="2.130.10.10">
    <property type="entry name" value="YVTN repeat-like/Quinoprotein amine dehydrogenase"/>
    <property type="match status" value="1"/>
</dbReference>
<dbReference type="InterPro" id="IPR026444">
    <property type="entry name" value="Secre_tail"/>
</dbReference>
<evidence type="ECO:0000313" key="4">
    <source>
        <dbReference type="Proteomes" id="UP001259492"/>
    </source>
</evidence>
<evidence type="ECO:0000256" key="1">
    <source>
        <dbReference type="ARBA" id="ARBA00022729"/>
    </source>
</evidence>
<keyword evidence="4" id="KW-1185">Reference proteome</keyword>
<keyword evidence="1" id="KW-0732">Signal</keyword>